<evidence type="ECO:0000313" key="2">
    <source>
        <dbReference type="EMBL" id="KRX12698.1"/>
    </source>
</evidence>
<organism evidence="2 3">
    <name type="scientific">Trichinella nelsoni</name>
    <dbReference type="NCBI Taxonomy" id="6336"/>
    <lineage>
        <taxon>Eukaryota</taxon>
        <taxon>Metazoa</taxon>
        <taxon>Ecdysozoa</taxon>
        <taxon>Nematoda</taxon>
        <taxon>Enoplea</taxon>
        <taxon>Dorylaimia</taxon>
        <taxon>Trichinellida</taxon>
        <taxon>Trichinellidae</taxon>
        <taxon>Trichinella</taxon>
    </lineage>
</organism>
<gene>
    <name evidence="2" type="ORF">T07_1835</name>
</gene>
<proteinExistence type="predicted"/>
<dbReference type="STRING" id="6336.A0A0V0REI4"/>
<protein>
    <recommendedName>
        <fullName evidence="1">PiggyBac transposable element-derived protein domain-containing protein</fullName>
    </recommendedName>
</protein>
<dbReference type="Proteomes" id="UP000054630">
    <property type="component" value="Unassembled WGS sequence"/>
</dbReference>
<feature type="domain" description="PiggyBac transposable element-derived protein" evidence="1">
    <location>
        <begin position="3"/>
        <end position="60"/>
    </location>
</feature>
<dbReference type="OrthoDB" id="5862982at2759"/>
<keyword evidence="3" id="KW-1185">Reference proteome</keyword>
<accession>A0A0V0REI4</accession>
<evidence type="ECO:0000259" key="1">
    <source>
        <dbReference type="Pfam" id="PF13843"/>
    </source>
</evidence>
<reference evidence="2 3" key="1">
    <citation type="submission" date="2015-01" db="EMBL/GenBank/DDBJ databases">
        <title>Evolution of Trichinella species and genotypes.</title>
        <authorList>
            <person name="Korhonen P.K."/>
            <person name="Edoardo P."/>
            <person name="Giuseppe L.R."/>
            <person name="Gasser R.B."/>
        </authorList>
    </citation>
    <scope>NUCLEOTIDE SEQUENCE [LARGE SCALE GENOMIC DNA]</scope>
    <source>
        <strain evidence="2">ISS37</strain>
    </source>
</reference>
<dbReference type="InterPro" id="IPR029526">
    <property type="entry name" value="PGBD"/>
</dbReference>
<name>A0A0V0REI4_9BILA</name>
<dbReference type="EMBL" id="JYDL01000290">
    <property type="protein sequence ID" value="KRX12698.1"/>
    <property type="molecule type" value="Genomic_DNA"/>
</dbReference>
<dbReference type="AlphaFoldDB" id="A0A0V0REI4"/>
<dbReference type="PANTHER" id="PTHR46599">
    <property type="entry name" value="PIGGYBAC TRANSPOSABLE ELEMENT-DERIVED PROTEIN 4"/>
    <property type="match status" value="1"/>
</dbReference>
<comment type="caution">
    <text evidence="2">The sequence shown here is derived from an EMBL/GenBank/DDBJ whole genome shotgun (WGS) entry which is preliminary data.</text>
</comment>
<sequence>MNVANLVKRLVRPWCGKGRNITMDNFFTSIPLAEDLLVKKTTIVGTLRRNKKEVPSEIIQAKG</sequence>
<dbReference type="Pfam" id="PF13843">
    <property type="entry name" value="DDE_Tnp_1_7"/>
    <property type="match status" value="1"/>
</dbReference>
<dbReference type="PANTHER" id="PTHR46599:SF6">
    <property type="entry name" value="DUAL SPECIFICITY PHOSPHATASE 26"/>
    <property type="match status" value="1"/>
</dbReference>
<evidence type="ECO:0000313" key="3">
    <source>
        <dbReference type="Proteomes" id="UP000054630"/>
    </source>
</evidence>